<keyword evidence="8" id="KW-1185">Reference proteome</keyword>
<evidence type="ECO:0000256" key="1">
    <source>
        <dbReference type="ARBA" id="ARBA00001946"/>
    </source>
</evidence>
<sequence>MNLLHSKSLSSTLRFKSPERIYSREISSRLFSIRCCLPFPREKAKHYRELEVAIDVVQSACRICIDVKKSLSLNDGRIVEKNDQTPVTIADFSVQALISLELNRSFPSIPLVAEEDSTFLRSSLTNSIEDKDYASSFLVDSVLAAVIGKASIESKPLSQEDVLNAIDRGGSGAHTFDAKPSTYWVLDPIDGTRGFLKGRKALYVVGLALVVEGEIAVGVLGCPNWKEESVSVQGLCSEDKIPNISECHANQAGILMVSHVGCGTWTRRLSSMLGNMDFLVIHDGWTRCSVDPCAFVYEARFCIPDSQTWESLPLSTIYSSTTDMGSSIKDKTKLVLKSVCCGSLCKYLMVAMGMASVFILRARMKTVIKVWDHVAGMICVSEAGGRVTDWKGSDLELAADKLQRRVIFPVGGILVTNGALHNHILQMISTDSSRV</sequence>
<gene>
    <name evidence="7" type="ORF">AMTR_s00003p00271350</name>
</gene>
<dbReference type="CDD" id="cd01517">
    <property type="entry name" value="PAP_phosphatase"/>
    <property type="match status" value="1"/>
</dbReference>
<organism evidence="7 8">
    <name type="scientific">Amborella trichopoda</name>
    <dbReference type="NCBI Taxonomy" id="13333"/>
    <lineage>
        <taxon>Eukaryota</taxon>
        <taxon>Viridiplantae</taxon>
        <taxon>Streptophyta</taxon>
        <taxon>Embryophyta</taxon>
        <taxon>Tracheophyta</taxon>
        <taxon>Spermatophyta</taxon>
        <taxon>Magnoliopsida</taxon>
        <taxon>Amborellales</taxon>
        <taxon>Amborellaceae</taxon>
        <taxon>Amborella</taxon>
    </lineage>
</organism>
<dbReference type="Gramene" id="ERN03532">
    <property type="protein sequence ID" value="ERN03532"/>
    <property type="gene ID" value="AMTR_s00003p00271350"/>
</dbReference>
<dbReference type="GO" id="GO:0000103">
    <property type="term" value="P:sulfate assimilation"/>
    <property type="evidence" value="ECO:0000318"/>
    <property type="project" value="GO_Central"/>
</dbReference>
<dbReference type="PANTHER" id="PTHR43200">
    <property type="entry name" value="PHOSPHATASE"/>
    <property type="match status" value="1"/>
</dbReference>
<dbReference type="InterPro" id="IPR051090">
    <property type="entry name" value="Inositol_monoP_superfamily"/>
</dbReference>
<dbReference type="Gene3D" id="3.40.190.80">
    <property type="match status" value="1"/>
</dbReference>
<dbReference type="InterPro" id="IPR000760">
    <property type="entry name" value="Inositol_monophosphatase-like"/>
</dbReference>
<dbReference type="FunFam" id="3.30.540.10:FF:000022">
    <property type="entry name" value="Putative PAP-specific phosphatase, mitochondrial"/>
    <property type="match status" value="1"/>
</dbReference>
<accession>W1P118</accession>
<keyword evidence="4" id="KW-0378">Hydrolase</keyword>
<feature type="binding site" evidence="6">
    <location>
        <position position="114"/>
    </location>
    <ligand>
        <name>Mg(2+)</name>
        <dbReference type="ChEBI" id="CHEBI:18420"/>
        <label>1</label>
        <note>catalytic</note>
    </ligand>
</feature>
<dbReference type="Gene3D" id="3.30.540.10">
    <property type="entry name" value="Fructose-1,6-Bisphosphatase, subunit A, domain 1"/>
    <property type="match status" value="1"/>
</dbReference>
<evidence type="ECO:0000256" key="5">
    <source>
        <dbReference type="ARBA" id="ARBA00022842"/>
    </source>
</evidence>
<dbReference type="eggNOG" id="KOG1528">
    <property type="taxonomic scope" value="Eukaryota"/>
</dbReference>
<evidence type="ECO:0000256" key="6">
    <source>
        <dbReference type="PIRSR" id="PIRSR600760-2"/>
    </source>
</evidence>
<dbReference type="PROSITE" id="PS00629">
    <property type="entry name" value="IMP_1"/>
    <property type="match status" value="1"/>
</dbReference>
<dbReference type="Pfam" id="PF00459">
    <property type="entry name" value="Inositol_P"/>
    <property type="match status" value="2"/>
</dbReference>
<dbReference type="STRING" id="13333.W1P118"/>
<dbReference type="OrthoDB" id="411145at2759"/>
<dbReference type="PANTHER" id="PTHR43200:SF4">
    <property type="entry name" value="PAP-SPECIFIC PHOSPHATASE, MITOCHONDRIAL-RELATED"/>
    <property type="match status" value="1"/>
</dbReference>
<evidence type="ECO:0000256" key="4">
    <source>
        <dbReference type="ARBA" id="ARBA00022801"/>
    </source>
</evidence>
<dbReference type="EMBL" id="KI394358">
    <property type="protein sequence ID" value="ERN03532.1"/>
    <property type="molecule type" value="Genomic_DNA"/>
</dbReference>
<dbReference type="GO" id="GO:0046872">
    <property type="term" value="F:metal ion binding"/>
    <property type="evidence" value="ECO:0007669"/>
    <property type="project" value="UniProtKB-KW"/>
</dbReference>
<evidence type="ECO:0000256" key="3">
    <source>
        <dbReference type="ARBA" id="ARBA00022723"/>
    </source>
</evidence>
<comment type="cofactor">
    <cofactor evidence="1 6">
        <name>Mg(2+)</name>
        <dbReference type="ChEBI" id="CHEBI:18420"/>
    </cofactor>
</comment>
<evidence type="ECO:0008006" key="9">
    <source>
        <dbReference type="Google" id="ProtNLM"/>
    </source>
</evidence>
<feature type="binding site" evidence="6">
    <location>
        <position position="190"/>
    </location>
    <ligand>
        <name>Mg(2+)</name>
        <dbReference type="ChEBI" id="CHEBI:18420"/>
        <label>1</label>
        <note>catalytic</note>
    </ligand>
</feature>
<dbReference type="OMA" id="EGCIFFA"/>
<dbReference type="InterPro" id="IPR020583">
    <property type="entry name" value="Inositol_monoP_metal-BS"/>
</dbReference>
<evidence type="ECO:0000313" key="8">
    <source>
        <dbReference type="Proteomes" id="UP000017836"/>
    </source>
</evidence>
<feature type="binding site" evidence="6">
    <location>
        <position position="189"/>
    </location>
    <ligand>
        <name>Mg(2+)</name>
        <dbReference type="ChEBI" id="CHEBI:18420"/>
        <label>1</label>
        <note>catalytic</note>
    </ligand>
</feature>
<evidence type="ECO:0000313" key="7">
    <source>
        <dbReference type="EMBL" id="ERN03532.1"/>
    </source>
</evidence>
<keyword evidence="5 6" id="KW-0460">Magnesium</keyword>
<keyword evidence="3 6" id="KW-0479">Metal-binding</keyword>
<dbReference type="SUPFAM" id="SSF56655">
    <property type="entry name" value="Carbohydrate phosphatase"/>
    <property type="match status" value="1"/>
</dbReference>
<name>W1P118_AMBTC</name>
<proteinExistence type="inferred from homology"/>
<dbReference type="Proteomes" id="UP000017836">
    <property type="component" value="Unassembled WGS sequence"/>
</dbReference>
<protein>
    <recommendedName>
        <fullName evidence="9">3'(2'),5'-bisphosphate nucleotidase</fullName>
    </recommendedName>
</protein>
<dbReference type="GO" id="GO:0008441">
    <property type="term" value="F:3'(2'),5'-bisphosphate nucleotidase activity"/>
    <property type="evidence" value="ECO:0000318"/>
    <property type="project" value="GO_Central"/>
</dbReference>
<dbReference type="AlphaFoldDB" id="W1P118"/>
<feature type="binding site" evidence="6">
    <location>
        <position position="372"/>
    </location>
    <ligand>
        <name>Mg(2+)</name>
        <dbReference type="ChEBI" id="CHEBI:18420"/>
        <label>1</label>
        <note>catalytic</note>
    </ligand>
</feature>
<dbReference type="HOGENOM" id="CLU_033446_0_0_1"/>
<evidence type="ECO:0000256" key="2">
    <source>
        <dbReference type="ARBA" id="ARBA00009759"/>
    </source>
</evidence>
<feature type="binding site" evidence="6">
    <location>
        <position position="187"/>
    </location>
    <ligand>
        <name>Mg(2+)</name>
        <dbReference type="ChEBI" id="CHEBI:18420"/>
        <label>1</label>
        <note>catalytic</note>
    </ligand>
</feature>
<dbReference type="KEGG" id="atr:18431678"/>
<comment type="similarity">
    <text evidence="2">Belongs to the inositol monophosphatase superfamily.</text>
</comment>
<reference evidence="8" key="1">
    <citation type="journal article" date="2013" name="Science">
        <title>The Amborella genome and the evolution of flowering plants.</title>
        <authorList>
            <consortium name="Amborella Genome Project"/>
        </authorList>
    </citation>
    <scope>NUCLEOTIDE SEQUENCE [LARGE SCALE GENOMIC DNA]</scope>
</reference>